<organism evidence="2 3">
    <name type="scientific">Favolaschia claudopus</name>
    <dbReference type="NCBI Taxonomy" id="2862362"/>
    <lineage>
        <taxon>Eukaryota</taxon>
        <taxon>Fungi</taxon>
        <taxon>Dikarya</taxon>
        <taxon>Basidiomycota</taxon>
        <taxon>Agaricomycotina</taxon>
        <taxon>Agaricomycetes</taxon>
        <taxon>Agaricomycetidae</taxon>
        <taxon>Agaricales</taxon>
        <taxon>Marasmiineae</taxon>
        <taxon>Mycenaceae</taxon>
        <taxon>Favolaschia</taxon>
    </lineage>
</organism>
<dbReference type="EMBL" id="JAWWNJ010000143">
    <property type="protein sequence ID" value="KAK6983941.1"/>
    <property type="molecule type" value="Genomic_DNA"/>
</dbReference>
<name>A0AAV9ZI99_9AGAR</name>
<evidence type="ECO:0000313" key="3">
    <source>
        <dbReference type="Proteomes" id="UP001362999"/>
    </source>
</evidence>
<reference evidence="2 3" key="1">
    <citation type="journal article" date="2024" name="J Genomics">
        <title>Draft genome sequencing and assembly of Favolaschia claudopus CIRM-BRFM 2984 isolated from oak limbs.</title>
        <authorList>
            <person name="Navarro D."/>
            <person name="Drula E."/>
            <person name="Chaduli D."/>
            <person name="Cazenave R."/>
            <person name="Ahrendt S."/>
            <person name="Wang J."/>
            <person name="Lipzen A."/>
            <person name="Daum C."/>
            <person name="Barry K."/>
            <person name="Grigoriev I.V."/>
            <person name="Favel A."/>
            <person name="Rosso M.N."/>
            <person name="Martin F."/>
        </authorList>
    </citation>
    <scope>NUCLEOTIDE SEQUENCE [LARGE SCALE GENOMIC DNA]</scope>
    <source>
        <strain evidence="2 3">CIRM-BRFM 2984</strain>
    </source>
</reference>
<accession>A0AAV9ZI99</accession>
<keyword evidence="1" id="KW-1133">Transmembrane helix</keyword>
<evidence type="ECO:0000256" key="1">
    <source>
        <dbReference type="SAM" id="Phobius"/>
    </source>
</evidence>
<feature type="transmembrane region" description="Helical" evidence="1">
    <location>
        <begin position="34"/>
        <end position="54"/>
    </location>
</feature>
<feature type="transmembrane region" description="Helical" evidence="1">
    <location>
        <begin position="9"/>
        <end position="28"/>
    </location>
</feature>
<evidence type="ECO:0000313" key="2">
    <source>
        <dbReference type="EMBL" id="KAK6983941.1"/>
    </source>
</evidence>
<sequence>MQTRIPHSIILFSSPIFFFFHTSLLFYFHLLTMFFSASIAVLSVLSLSAFSAPLASRARVNPQFCTGTNGSGTCKPITLESCTNTPGVQSLVLNADADCAAFPLPNCDFNPGQAVFEQFSDDSQSIGAKKIQSVLCFENEGTVNGFTKGSKEDVEQEAADRANGIAIPE</sequence>
<dbReference type="AlphaFoldDB" id="A0AAV9ZI99"/>
<keyword evidence="3" id="KW-1185">Reference proteome</keyword>
<comment type="caution">
    <text evidence="2">The sequence shown here is derived from an EMBL/GenBank/DDBJ whole genome shotgun (WGS) entry which is preliminary data.</text>
</comment>
<protein>
    <submittedName>
        <fullName evidence="2">Uncharacterized protein</fullName>
    </submittedName>
</protein>
<gene>
    <name evidence="2" type="ORF">R3P38DRAFT_2744714</name>
</gene>
<dbReference type="Proteomes" id="UP001362999">
    <property type="component" value="Unassembled WGS sequence"/>
</dbReference>
<keyword evidence="1" id="KW-0812">Transmembrane</keyword>
<proteinExistence type="predicted"/>
<keyword evidence="1" id="KW-0472">Membrane</keyword>